<gene>
    <name evidence="1" type="ORF">SAMN04488092_10618</name>
</gene>
<protein>
    <submittedName>
        <fullName evidence="1">Uncharacterized protein</fullName>
    </submittedName>
</protein>
<dbReference type="EMBL" id="FOEP01000006">
    <property type="protein sequence ID" value="SEQ35122.1"/>
    <property type="molecule type" value="Genomic_DNA"/>
</dbReference>
<proteinExistence type="predicted"/>
<dbReference type="RefSeq" id="WP_090269733.1">
    <property type="nucleotide sequence ID" value="NZ_FOEP01000006.1"/>
</dbReference>
<dbReference type="Proteomes" id="UP000198634">
    <property type="component" value="Unassembled WGS sequence"/>
</dbReference>
<name>A0A1H9FB25_9RHOB</name>
<organism evidence="1 2">
    <name type="scientific">Thalassovita taeanensis</name>
    <dbReference type="NCBI Taxonomy" id="657014"/>
    <lineage>
        <taxon>Bacteria</taxon>
        <taxon>Pseudomonadati</taxon>
        <taxon>Pseudomonadota</taxon>
        <taxon>Alphaproteobacteria</taxon>
        <taxon>Rhodobacterales</taxon>
        <taxon>Roseobacteraceae</taxon>
        <taxon>Thalassovita</taxon>
    </lineage>
</organism>
<dbReference type="AlphaFoldDB" id="A0A1H9FB25"/>
<evidence type="ECO:0000313" key="2">
    <source>
        <dbReference type="Proteomes" id="UP000198634"/>
    </source>
</evidence>
<accession>A0A1H9FB25</accession>
<reference evidence="1 2" key="1">
    <citation type="submission" date="2016-10" db="EMBL/GenBank/DDBJ databases">
        <authorList>
            <person name="de Groot N.N."/>
        </authorList>
    </citation>
    <scope>NUCLEOTIDE SEQUENCE [LARGE SCALE GENOMIC DNA]</scope>
    <source>
        <strain evidence="1 2">DSM 22007</strain>
    </source>
</reference>
<sequence>MNAAMEIHLVGLTDYQLWIAADVLEDVFDMVRNEEGAWQGDDGEEADDVIKELDRWMQPALHKRDVNNPWIVTLFGAATDEEEAVECFVVSLAPYPECELVPDDDEMDAQTVV</sequence>
<evidence type="ECO:0000313" key="1">
    <source>
        <dbReference type="EMBL" id="SEQ35122.1"/>
    </source>
</evidence>
<keyword evidence="2" id="KW-1185">Reference proteome</keyword>